<evidence type="ECO:0000256" key="1">
    <source>
        <dbReference type="ARBA" id="ARBA00004496"/>
    </source>
</evidence>
<evidence type="ECO:0000256" key="8">
    <source>
        <dbReference type="ARBA" id="ARBA00022679"/>
    </source>
</evidence>
<dbReference type="Proteomes" id="UP000283492">
    <property type="component" value="Unassembled WGS sequence"/>
</dbReference>
<dbReference type="STRING" id="360807.ERS852392_02474"/>
<dbReference type="Proteomes" id="UP000049828">
    <property type="component" value="Unassembled WGS sequence"/>
</dbReference>
<evidence type="ECO:0000259" key="14">
    <source>
        <dbReference type="Pfam" id="PF20260"/>
    </source>
</evidence>
<keyword evidence="8 12" id="KW-0808">Transferase</keyword>
<dbReference type="NCBIfam" id="NF008692">
    <property type="entry name" value="PRK11713.1-5"/>
    <property type="match status" value="1"/>
</dbReference>
<evidence type="ECO:0000256" key="5">
    <source>
        <dbReference type="ARBA" id="ARBA00022490"/>
    </source>
</evidence>
<dbReference type="InterPro" id="IPR029026">
    <property type="entry name" value="tRNA_m1G_MTases_N"/>
</dbReference>
<dbReference type="Pfam" id="PF20260">
    <property type="entry name" value="PUA_4"/>
    <property type="match status" value="1"/>
</dbReference>
<organism evidence="15 17">
    <name type="scientific">Roseburia inulinivorans</name>
    <dbReference type="NCBI Taxonomy" id="360807"/>
    <lineage>
        <taxon>Bacteria</taxon>
        <taxon>Bacillati</taxon>
        <taxon>Bacillota</taxon>
        <taxon>Clostridia</taxon>
        <taxon>Lachnospirales</taxon>
        <taxon>Lachnospiraceae</taxon>
        <taxon>Roseburia</taxon>
    </lineage>
</organism>
<dbReference type="InterPro" id="IPR015947">
    <property type="entry name" value="PUA-like_sf"/>
</dbReference>
<dbReference type="SUPFAM" id="SSF75217">
    <property type="entry name" value="alpha/beta knot"/>
    <property type="match status" value="1"/>
</dbReference>
<name>A0A0M6WJF2_9FIRM</name>
<protein>
    <recommendedName>
        <fullName evidence="4 12">Ribosomal RNA small subunit methyltransferase E</fullName>
        <ecNumber evidence="3 12">2.1.1.193</ecNumber>
    </recommendedName>
</protein>
<dbReference type="InterPro" id="IPR046887">
    <property type="entry name" value="RsmE_PUA-like"/>
</dbReference>
<dbReference type="EC" id="2.1.1.193" evidence="3 12"/>
<dbReference type="RefSeq" id="WP_021922926.1">
    <property type="nucleotide sequence ID" value="NZ_CABJFX010000023.1"/>
</dbReference>
<dbReference type="CDD" id="cd18084">
    <property type="entry name" value="RsmE-like"/>
    <property type="match status" value="1"/>
</dbReference>
<keyword evidence="17" id="KW-1185">Reference proteome</keyword>
<evidence type="ECO:0000256" key="6">
    <source>
        <dbReference type="ARBA" id="ARBA00022552"/>
    </source>
</evidence>
<dbReference type="PANTHER" id="PTHR30027">
    <property type="entry name" value="RIBOSOMAL RNA SMALL SUBUNIT METHYLTRANSFERASE E"/>
    <property type="match status" value="1"/>
</dbReference>
<dbReference type="NCBIfam" id="TIGR00046">
    <property type="entry name" value="RsmE family RNA methyltransferase"/>
    <property type="match status" value="1"/>
</dbReference>
<dbReference type="Gene3D" id="2.40.240.20">
    <property type="entry name" value="Hypothetical PUA domain-like, domain 1"/>
    <property type="match status" value="1"/>
</dbReference>
<evidence type="ECO:0000313" key="15">
    <source>
        <dbReference type="EMBL" id="CRL36988.1"/>
    </source>
</evidence>
<evidence type="ECO:0000256" key="9">
    <source>
        <dbReference type="ARBA" id="ARBA00022691"/>
    </source>
</evidence>
<evidence type="ECO:0000256" key="3">
    <source>
        <dbReference type="ARBA" id="ARBA00012328"/>
    </source>
</evidence>
<evidence type="ECO:0000256" key="4">
    <source>
        <dbReference type="ARBA" id="ARBA00013673"/>
    </source>
</evidence>
<dbReference type="PANTHER" id="PTHR30027:SF3">
    <property type="entry name" value="16S RRNA (URACIL(1498)-N(3))-METHYLTRANSFERASE"/>
    <property type="match status" value="1"/>
</dbReference>
<dbReference type="InterPro" id="IPR006700">
    <property type="entry name" value="RsmE"/>
</dbReference>
<comment type="similarity">
    <text evidence="2 12">Belongs to the RNA methyltransferase RsmE family.</text>
</comment>
<evidence type="ECO:0000256" key="10">
    <source>
        <dbReference type="ARBA" id="ARBA00025699"/>
    </source>
</evidence>
<comment type="function">
    <text evidence="10 12">Specifically methylates the N3 position of the uracil ring of uridine 1498 (m3U1498) in 16S rRNA. Acts on the fully assembled 30S ribosomal subunit.</text>
</comment>
<comment type="catalytic activity">
    <reaction evidence="11 12">
        <text>uridine(1498) in 16S rRNA + S-adenosyl-L-methionine = N(3)-methyluridine(1498) in 16S rRNA + S-adenosyl-L-homocysteine + H(+)</text>
        <dbReference type="Rhea" id="RHEA:42920"/>
        <dbReference type="Rhea" id="RHEA-COMP:10283"/>
        <dbReference type="Rhea" id="RHEA-COMP:10284"/>
        <dbReference type="ChEBI" id="CHEBI:15378"/>
        <dbReference type="ChEBI" id="CHEBI:57856"/>
        <dbReference type="ChEBI" id="CHEBI:59789"/>
        <dbReference type="ChEBI" id="CHEBI:65315"/>
        <dbReference type="ChEBI" id="CHEBI:74502"/>
        <dbReference type="EC" id="2.1.1.193"/>
    </reaction>
</comment>
<evidence type="ECO:0000313" key="18">
    <source>
        <dbReference type="Proteomes" id="UP000283492"/>
    </source>
</evidence>
<evidence type="ECO:0000256" key="7">
    <source>
        <dbReference type="ARBA" id="ARBA00022603"/>
    </source>
</evidence>
<dbReference type="AlphaFoldDB" id="A0A0M6WJF2"/>
<proteinExistence type="inferred from homology"/>
<dbReference type="EMBL" id="QSFX01000023">
    <property type="protein sequence ID" value="RHA86912.1"/>
    <property type="molecule type" value="Genomic_DNA"/>
</dbReference>
<evidence type="ECO:0000313" key="16">
    <source>
        <dbReference type="EMBL" id="RHA86912.1"/>
    </source>
</evidence>
<dbReference type="GO" id="GO:0070042">
    <property type="term" value="F:rRNA (uridine-N3-)-methyltransferase activity"/>
    <property type="evidence" value="ECO:0007669"/>
    <property type="project" value="TreeGrafter"/>
</dbReference>
<dbReference type="GO" id="GO:0070475">
    <property type="term" value="P:rRNA base methylation"/>
    <property type="evidence" value="ECO:0007669"/>
    <property type="project" value="TreeGrafter"/>
</dbReference>
<dbReference type="InterPro" id="IPR046886">
    <property type="entry name" value="RsmE_MTase_dom"/>
</dbReference>
<reference evidence="17" key="2">
    <citation type="submission" date="2015-05" db="EMBL/GenBank/DDBJ databases">
        <authorList>
            <consortium name="Pathogen Informatics"/>
        </authorList>
    </citation>
    <scope>NUCLEOTIDE SEQUENCE [LARGE SCALE GENOMIC DNA]</scope>
    <source>
        <strain evidence="17">L1-83</strain>
    </source>
</reference>
<gene>
    <name evidence="16" type="ORF">DW914_12260</name>
    <name evidence="15" type="ORF">RIL183_02691</name>
</gene>
<dbReference type="OrthoDB" id="9815641at2"/>
<keyword evidence="9 12" id="KW-0949">S-adenosyl-L-methionine</keyword>
<dbReference type="InterPro" id="IPR029028">
    <property type="entry name" value="Alpha/beta_knot_MTases"/>
</dbReference>
<dbReference type="PIRSF" id="PIRSF015601">
    <property type="entry name" value="MTase_slr0722"/>
    <property type="match status" value="1"/>
</dbReference>
<evidence type="ECO:0000256" key="2">
    <source>
        <dbReference type="ARBA" id="ARBA00005528"/>
    </source>
</evidence>
<keyword evidence="7 12" id="KW-0489">Methyltransferase</keyword>
<dbReference type="Gene3D" id="3.40.1280.10">
    <property type="match status" value="1"/>
</dbReference>
<reference evidence="15" key="1">
    <citation type="submission" date="2015-05" db="EMBL/GenBank/DDBJ databases">
        <authorList>
            <person name="Wang D.B."/>
            <person name="Wang M."/>
        </authorList>
    </citation>
    <scope>NUCLEOTIDE SEQUENCE [LARGE SCALE GENOMIC DNA]</scope>
    <source>
        <strain evidence="15">L1-83</strain>
    </source>
</reference>
<evidence type="ECO:0000256" key="11">
    <source>
        <dbReference type="ARBA" id="ARBA00047944"/>
    </source>
</evidence>
<evidence type="ECO:0000313" key="17">
    <source>
        <dbReference type="Proteomes" id="UP000049828"/>
    </source>
</evidence>
<feature type="domain" description="Ribosomal RNA small subunit methyltransferase E methyltransferase" evidence="13">
    <location>
        <begin position="73"/>
        <end position="238"/>
    </location>
</feature>
<dbReference type="Pfam" id="PF04452">
    <property type="entry name" value="Methyltrans_RNA"/>
    <property type="match status" value="1"/>
</dbReference>
<accession>A0A0M6WJF2</accession>
<evidence type="ECO:0000259" key="13">
    <source>
        <dbReference type="Pfam" id="PF04452"/>
    </source>
</evidence>
<keyword evidence="6 12" id="KW-0698">rRNA processing</keyword>
<reference evidence="16 18" key="3">
    <citation type="submission" date="2018-08" db="EMBL/GenBank/DDBJ databases">
        <title>A genome reference for cultivated species of the human gut microbiota.</title>
        <authorList>
            <person name="Zou Y."/>
            <person name="Xue W."/>
            <person name="Luo G."/>
        </authorList>
    </citation>
    <scope>NUCLEOTIDE SEQUENCE [LARGE SCALE GENOMIC DNA]</scope>
    <source>
        <strain evidence="16 18">AM42-1AC</strain>
    </source>
</reference>
<dbReference type="GO" id="GO:0005737">
    <property type="term" value="C:cytoplasm"/>
    <property type="evidence" value="ECO:0007669"/>
    <property type="project" value="UniProtKB-SubCell"/>
</dbReference>
<dbReference type="SUPFAM" id="SSF88697">
    <property type="entry name" value="PUA domain-like"/>
    <property type="match status" value="1"/>
</dbReference>
<evidence type="ECO:0000256" key="12">
    <source>
        <dbReference type="PIRNR" id="PIRNR015601"/>
    </source>
</evidence>
<comment type="subcellular location">
    <subcellularLocation>
        <location evidence="1 12">Cytoplasm</location>
    </subcellularLocation>
</comment>
<sequence length="251" mass="28293">MYQFFIEDENAAEDFVTIEGSDVNHIKNVLRMKPGEKIRVCTRNGQNYFCSISDITESFVRADILEKEAESTELPCRIYLFQGLPKNDKMEWIIQKTVELGVYEVIPVAMKNCVVKLDDKKAKSKVTRWQAIAESAAKQSKRSLIPEVKMPMSYKEAVAYAKKLDVKLVPYENEHGMAGTKAAMEQIKKGESIAVFIGPEGGFAPEEIEMVRDEMQLISLGRRILRTETAGIAALAILGYQLESQTDGRDE</sequence>
<feature type="domain" description="Ribosomal RNA small subunit methyltransferase E PUA-like" evidence="14">
    <location>
        <begin position="18"/>
        <end position="64"/>
    </location>
</feature>
<keyword evidence="5 12" id="KW-0963">Cytoplasm</keyword>
<dbReference type="EMBL" id="CVRS01000067">
    <property type="protein sequence ID" value="CRL36988.1"/>
    <property type="molecule type" value="Genomic_DNA"/>
</dbReference>